<organism evidence="14 15">
    <name type="scientific">Saprolegnia parasitica (strain CBS 223.65)</name>
    <dbReference type="NCBI Taxonomy" id="695850"/>
    <lineage>
        <taxon>Eukaryota</taxon>
        <taxon>Sar</taxon>
        <taxon>Stramenopiles</taxon>
        <taxon>Oomycota</taxon>
        <taxon>Saprolegniomycetes</taxon>
        <taxon>Saprolegniales</taxon>
        <taxon>Saprolegniaceae</taxon>
        <taxon>Saprolegnia</taxon>
    </lineage>
</organism>
<dbReference type="STRING" id="695850.A0A067CHZ1"/>
<dbReference type="GO" id="GO:0048870">
    <property type="term" value="P:cell motility"/>
    <property type="evidence" value="ECO:0007669"/>
    <property type="project" value="InterPro"/>
</dbReference>
<dbReference type="VEuPathDB" id="FungiDB:SPRG_05315"/>
<feature type="compositionally biased region" description="Acidic residues" evidence="12">
    <location>
        <begin position="16"/>
        <end position="26"/>
    </location>
</feature>
<dbReference type="OMA" id="MELTNHY"/>
<evidence type="ECO:0000256" key="4">
    <source>
        <dbReference type="ARBA" id="ARBA00022490"/>
    </source>
</evidence>
<keyword evidence="15" id="KW-1185">Reference proteome</keyword>
<dbReference type="AlphaFoldDB" id="A0A067CHZ1"/>
<evidence type="ECO:0000256" key="5">
    <source>
        <dbReference type="ARBA" id="ARBA00022701"/>
    </source>
</evidence>
<dbReference type="InterPro" id="IPR025593">
    <property type="entry name" value="GAS8_dom"/>
</dbReference>
<evidence type="ECO:0000313" key="15">
    <source>
        <dbReference type="Proteomes" id="UP000030745"/>
    </source>
</evidence>
<name>A0A067CHZ1_SAPPC</name>
<dbReference type="GO" id="GO:0008017">
    <property type="term" value="F:microtubule binding"/>
    <property type="evidence" value="ECO:0007669"/>
    <property type="project" value="InterPro"/>
</dbReference>
<dbReference type="Pfam" id="PF13851">
    <property type="entry name" value="GAS"/>
    <property type="match status" value="1"/>
</dbReference>
<evidence type="ECO:0000256" key="9">
    <source>
        <dbReference type="ARBA" id="ARBA00023212"/>
    </source>
</evidence>
<dbReference type="GO" id="GO:0005794">
    <property type="term" value="C:Golgi apparatus"/>
    <property type="evidence" value="ECO:0007669"/>
    <property type="project" value="TreeGrafter"/>
</dbReference>
<evidence type="ECO:0000256" key="6">
    <source>
        <dbReference type="ARBA" id="ARBA00022846"/>
    </source>
</evidence>
<dbReference type="Proteomes" id="UP000030745">
    <property type="component" value="Unassembled WGS sequence"/>
</dbReference>
<feature type="region of interest" description="Disordered" evidence="12">
    <location>
        <begin position="1"/>
        <end position="26"/>
    </location>
</feature>
<comment type="subcellular location">
    <subcellularLocation>
        <location evidence="1">Cell projection</location>
        <location evidence="1">Cilium</location>
        <location evidence="1">Flagellum</location>
    </subcellularLocation>
    <subcellularLocation>
        <location evidence="2">Cytoplasm</location>
        <location evidence="2">Cytoskeleton</location>
    </subcellularLocation>
</comment>
<proteinExistence type="inferred from homology"/>
<dbReference type="KEGG" id="spar:SPRG_05315"/>
<evidence type="ECO:0000259" key="13">
    <source>
        <dbReference type="Pfam" id="PF13851"/>
    </source>
</evidence>
<feature type="domain" description="Growth arrest-specific protein 8" evidence="13">
    <location>
        <begin position="222"/>
        <end position="421"/>
    </location>
</feature>
<dbReference type="OrthoDB" id="767661at2759"/>
<keyword evidence="7 11" id="KW-0175">Coiled coil</keyword>
<reference evidence="14 15" key="1">
    <citation type="journal article" date="2013" name="PLoS Genet.">
        <title>Distinctive expansion of potential virulence genes in the genome of the oomycete fish pathogen Saprolegnia parasitica.</title>
        <authorList>
            <person name="Jiang R.H."/>
            <person name="de Bruijn I."/>
            <person name="Haas B.J."/>
            <person name="Belmonte R."/>
            <person name="Lobach L."/>
            <person name="Christie J."/>
            <person name="van den Ackerveken G."/>
            <person name="Bottin A."/>
            <person name="Bulone V."/>
            <person name="Diaz-Moreno S.M."/>
            <person name="Dumas B."/>
            <person name="Fan L."/>
            <person name="Gaulin E."/>
            <person name="Govers F."/>
            <person name="Grenville-Briggs L.J."/>
            <person name="Horner N.R."/>
            <person name="Levin J.Z."/>
            <person name="Mammella M."/>
            <person name="Meijer H.J."/>
            <person name="Morris P."/>
            <person name="Nusbaum C."/>
            <person name="Oome S."/>
            <person name="Phillips A.J."/>
            <person name="van Rooyen D."/>
            <person name="Rzeszutek E."/>
            <person name="Saraiva M."/>
            <person name="Secombes C.J."/>
            <person name="Seidl M.F."/>
            <person name="Snel B."/>
            <person name="Stassen J.H."/>
            <person name="Sykes S."/>
            <person name="Tripathy S."/>
            <person name="van den Berg H."/>
            <person name="Vega-Arreguin J.C."/>
            <person name="Wawra S."/>
            <person name="Young S.K."/>
            <person name="Zeng Q."/>
            <person name="Dieguez-Uribeondo J."/>
            <person name="Russ C."/>
            <person name="Tyler B.M."/>
            <person name="van West P."/>
        </authorList>
    </citation>
    <scope>NUCLEOTIDE SEQUENCE [LARGE SCALE GENOMIC DNA]</scope>
    <source>
        <strain evidence="14 15">CBS 223.65</strain>
    </source>
</reference>
<gene>
    <name evidence="14" type="ORF">SPRG_05315</name>
</gene>
<keyword evidence="10" id="KW-0966">Cell projection</keyword>
<dbReference type="RefSeq" id="XP_012199302.1">
    <property type="nucleotide sequence ID" value="XM_012343912.1"/>
</dbReference>
<feature type="coiled-coil region" evidence="11">
    <location>
        <begin position="158"/>
        <end position="207"/>
    </location>
</feature>
<comment type="similarity">
    <text evidence="3">Belongs to the DRC4 family.</text>
</comment>
<evidence type="ECO:0000256" key="1">
    <source>
        <dbReference type="ARBA" id="ARBA00004230"/>
    </source>
</evidence>
<evidence type="ECO:0000256" key="7">
    <source>
        <dbReference type="ARBA" id="ARBA00023054"/>
    </source>
</evidence>
<dbReference type="PANTHER" id="PTHR31543:SF0">
    <property type="entry name" value="DYNEIN REGULATORY COMPLEX SUBUNIT 4"/>
    <property type="match status" value="1"/>
</dbReference>
<keyword evidence="9" id="KW-0206">Cytoskeleton</keyword>
<dbReference type="GO" id="GO:0031267">
    <property type="term" value="F:small GTPase binding"/>
    <property type="evidence" value="ECO:0007669"/>
    <property type="project" value="InterPro"/>
</dbReference>
<evidence type="ECO:0000256" key="10">
    <source>
        <dbReference type="ARBA" id="ARBA00023273"/>
    </source>
</evidence>
<evidence type="ECO:0000256" key="11">
    <source>
        <dbReference type="SAM" id="Coils"/>
    </source>
</evidence>
<keyword evidence="5" id="KW-0493">Microtubule</keyword>
<evidence type="ECO:0000256" key="12">
    <source>
        <dbReference type="SAM" id="MobiDB-lite"/>
    </source>
</evidence>
<evidence type="ECO:0000256" key="2">
    <source>
        <dbReference type="ARBA" id="ARBA00004245"/>
    </source>
</evidence>
<keyword evidence="4" id="KW-0963">Cytoplasm</keyword>
<feature type="compositionally biased region" description="Basic residues" evidence="12">
    <location>
        <begin position="1"/>
        <end position="10"/>
    </location>
</feature>
<dbReference type="GO" id="GO:0031514">
    <property type="term" value="C:motile cilium"/>
    <property type="evidence" value="ECO:0007669"/>
    <property type="project" value="UniProtKB-SubCell"/>
</dbReference>
<dbReference type="PANTHER" id="PTHR31543">
    <property type="entry name" value="DYNEIN REGULATORY COMPLEX SUBUNIT 4"/>
    <property type="match status" value="1"/>
</dbReference>
<evidence type="ECO:0000256" key="3">
    <source>
        <dbReference type="ARBA" id="ARBA00009859"/>
    </source>
</evidence>
<keyword evidence="6" id="KW-0282">Flagellum</keyword>
<keyword evidence="8" id="KW-0969">Cilium</keyword>
<sequence>MAKKKKGKKGKKEEEAPPEEPSEYDTMDVEMLKEVTQMLRQQLDKSQVDRNYVQHERDTIQSFYDITKREVETHDMEIMAKDREMEMMEDNHRVEVRVYIQKVKHLEYEHKNNLKRVKTDGGSHIDEEKDMHVHREHKLKGAKQALKLELKERELSNEDEIEQMKQSHEKNLLKLREQFEKNNAALEDRLKERLAQLQEDLELRRKVDIHEIEERKNLHINDLMKNHERAFTQMKNYYNDITKDNLRLIESLKKEIAEMKKKAAANTKLMHDISHENKRLSEPLAAAIQEVERLKHELKDEQKDKLSLRNAKARLVLLGKQRVQLKKEHQELLHAYKTLEAGRNALYDSFEHTIHTVQTKGEYKNLVLEQRLSSFSEQHNKKQAQLDEILQAAHLEAGEVRRVTEKLDTMLSTKNAKVRDLQYQVAKASKAYNDALRTYEGKMSDLGIPDEDIRTLGFNPLLTTTSVGPAGLVAK</sequence>
<evidence type="ECO:0000256" key="8">
    <source>
        <dbReference type="ARBA" id="ARBA00023069"/>
    </source>
</evidence>
<dbReference type="GeneID" id="24127714"/>
<dbReference type="GO" id="GO:0005874">
    <property type="term" value="C:microtubule"/>
    <property type="evidence" value="ECO:0007669"/>
    <property type="project" value="UniProtKB-KW"/>
</dbReference>
<accession>A0A067CHZ1</accession>
<feature type="coiled-coil region" evidence="11">
    <location>
        <begin position="242"/>
        <end position="328"/>
    </location>
</feature>
<dbReference type="InterPro" id="IPR039308">
    <property type="entry name" value="GAS8"/>
</dbReference>
<protein>
    <recommendedName>
        <fullName evidence="13">Growth arrest-specific protein 8 domain-containing protein</fullName>
    </recommendedName>
</protein>
<evidence type="ECO:0000313" key="14">
    <source>
        <dbReference type="EMBL" id="KDO30123.1"/>
    </source>
</evidence>
<dbReference type="EMBL" id="KK583203">
    <property type="protein sequence ID" value="KDO30123.1"/>
    <property type="molecule type" value="Genomic_DNA"/>
</dbReference>